<name>A0A9D9J645_9BACT</name>
<protein>
    <submittedName>
        <fullName evidence="4">FecR domain-containing protein</fullName>
    </submittedName>
</protein>
<dbReference type="Pfam" id="PF04773">
    <property type="entry name" value="FecR"/>
    <property type="match status" value="1"/>
</dbReference>
<keyword evidence="1" id="KW-0472">Membrane</keyword>
<dbReference type="Pfam" id="PF16344">
    <property type="entry name" value="FecR_C"/>
    <property type="match status" value="1"/>
</dbReference>
<dbReference type="Gene3D" id="3.55.50.30">
    <property type="match status" value="1"/>
</dbReference>
<gene>
    <name evidence="4" type="ORF">IAB78_08420</name>
</gene>
<reference evidence="4" key="1">
    <citation type="submission" date="2020-10" db="EMBL/GenBank/DDBJ databases">
        <authorList>
            <person name="Gilroy R."/>
        </authorList>
    </citation>
    <scope>NUCLEOTIDE SEQUENCE</scope>
    <source>
        <strain evidence="4">B2-16538</strain>
    </source>
</reference>
<evidence type="ECO:0000256" key="1">
    <source>
        <dbReference type="SAM" id="Phobius"/>
    </source>
</evidence>
<evidence type="ECO:0000313" key="4">
    <source>
        <dbReference type="EMBL" id="MBO8486430.1"/>
    </source>
</evidence>
<evidence type="ECO:0000259" key="3">
    <source>
        <dbReference type="Pfam" id="PF16344"/>
    </source>
</evidence>
<dbReference type="PIRSF" id="PIRSF018266">
    <property type="entry name" value="FecR"/>
    <property type="match status" value="1"/>
</dbReference>
<dbReference type="InterPro" id="IPR012373">
    <property type="entry name" value="Ferrdict_sens_TM"/>
</dbReference>
<dbReference type="AlphaFoldDB" id="A0A9D9J645"/>
<feature type="transmembrane region" description="Helical" evidence="1">
    <location>
        <begin position="87"/>
        <end position="107"/>
    </location>
</feature>
<proteinExistence type="predicted"/>
<feature type="domain" description="Protein FecR C-terminal" evidence="3">
    <location>
        <begin position="267"/>
        <end position="324"/>
    </location>
</feature>
<dbReference type="InterPro" id="IPR032508">
    <property type="entry name" value="FecR_C"/>
</dbReference>
<dbReference type="InterPro" id="IPR006860">
    <property type="entry name" value="FecR"/>
</dbReference>
<evidence type="ECO:0000259" key="2">
    <source>
        <dbReference type="Pfam" id="PF04773"/>
    </source>
</evidence>
<dbReference type="EMBL" id="JADILX010000127">
    <property type="protein sequence ID" value="MBO8486430.1"/>
    <property type="molecule type" value="Genomic_DNA"/>
</dbReference>
<dbReference type="GO" id="GO:0016989">
    <property type="term" value="F:sigma factor antagonist activity"/>
    <property type="evidence" value="ECO:0007669"/>
    <property type="project" value="TreeGrafter"/>
</dbReference>
<evidence type="ECO:0000313" key="5">
    <source>
        <dbReference type="Proteomes" id="UP000823750"/>
    </source>
</evidence>
<dbReference type="Proteomes" id="UP000823750">
    <property type="component" value="Unassembled WGS sequence"/>
</dbReference>
<keyword evidence="1" id="KW-1133">Transmembrane helix</keyword>
<keyword evidence="1" id="KW-0812">Transmembrane</keyword>
<organism evidence="4 5">
    <name type="scientific">Candidatus Cryptobacteroides excrementavium</name>
    <dbReference type="NCBI Taxonomy" id="2840759"/>
    <lineage>
        <taxon>Bacteria</taxon>
        <taxon>Pseudomonadati</taxon>
        <taxon>Bacteroidota</taxon>
        <taxon>Bacteroidia</taxon>
        <taxon>Bacteroidales</taxon>
        <taxon>Candidatus Cryptobacteroides</taxon>
    </lineage>
</organism>
<dbReference type="Gene3D" id="2.60.120.1440">
    <property type="match status" value="1"/>
</dbReference>
<dbReference type="PANTHER" id="PTHR30273:SF2">
    <property type="entry name" value="PROTEIN FECR"/>
    <property type="match status" value="1"/>
</dbReference>
<reference evidence="4" key="2">
    <citation type="journal article" date="2021" name="PeerJ">
        <title>Extensive microbial diversity within the chicken gut microbiome revealed by metagenomics and culture.</title>
        <authorList>
            <person name="Gilroy R."/>
            <person name="Ravi A."/>
            <person name="Getino M."/>
            <person name="Pursley I."/>
            <person name="Horton D.L."/>
            <person name="Alikhan N.F."/>
            <person name="Baker D."/>
            <person name="Gharbi K."/>
            <person name="Hall N."/>
            <person name="Watson M."/>
            <person name="Adriaenssens E.M."/>
            <person name="Foster-Nyarko E."/>
            <person name="Jarju S."/>
            <person name="Secka A."/>
            <person name="Antonio M."/>
            <person name="Oren A."/>
            <person name="Chaudhuri R.R."/>
            <person name="La Ragione R."/>
            <person name="Hildebrand F."/>
            <person name="Pallen M.J."/>
        </authorList>
    </citation>
    <scope>NUCLEOTIDE SEQUENCE</scope>
    <source>
        <strain evidence="4">B2-16538</strain>
    </source>
</reference>
<feature type="domain" description="FecR protein" evidence="2">
    <location>
        <begin position="122"/>
        <end position="217"/>
    </location>
</feature>
<comment type="caution">
    <text evidence="4">The sequence shown here is derived from an EMBL/GenBank/DDBJ whole genome shotgun (WGS) entry which is preliminary data.</text>
</comment>
<sequence>MATVKDIHNLEVTDDLIFKFFRGDTTEDEENRIRLWIAEDKANEKRYNFLHDLYDAHLISAPMDMIEHYPAEAGVRSHRRKNIFRRTVVAVSGIAAAIALVFVTATVSRDMVRSEMAETMNTIEVPAGKSMDYILADGTLIKLNSGARLQYPMAFAKDRREVRLEGEAYFDVAHNDRQPFVVNTFACKIEVLGTTFSVNADAESGKFSAVLAEGSVKLSDISDPDKTIVMEPDQKVSFSNGRFILYDRPAELEMRWTEGIIDIGGLPFDELMKKLEKSFGVEIVIDRDTLPAIGFTDGRIRISDGIEDALRILQQGADFTWSKDYRTGVITIR</sequence>
<dbReference type="PANTHER" id="PTHR30273">
    <property type="entry name" value="PERIPLASMIC SIGNAL SENSOR AND SIGMA FACTOR ACTIVATOR FECR-RELATED"/>
    <property type="match status" value="1"/>
</dbReference>
<accession>A0A9D9J645</accession>